<comment type="similarity">
    <text evidence="6">Belongs to the radical SAM superfamily. Anaerobic sulfatase-maturating enzyme family.</text>
</comment>
<evidence type="ECO:0000313" key="9">
    <source>
        <dbReference type="Proteomes" id="UP000284614"/>
    </source>
</evidence>
<dbReference type="GO" id="GO:0051536">
    <property type="term" value="F:iron-sulfur cluster binding"/>
    <property type="evidence" value="ECO:0007669"/>
    <property type="project" value="UniProtKB-KW"/>
</dbReference>
<dbReference type="Gene3D" id="3.20.20.70">
    <property type="entry name" value="Aldolase class I"/>
    <property type="match status" value="1"/>
</dbReference>
<accession>A0A413JUP5</accession>
<keyword evidence="2" id="KW-0949">S-adenosyl-L-methionine</keyword>
<dbReference type="SFLD" id="SFLDG01386">
    <property type="entry name" value="main_SPASM_domain-containing"/>
    <property type="match status" value="1"/>
</dbReference>
<dbReference type="NCBIfam" id="TIGR04148">
    <property type="entry name" value="GG_samocin_CFB"/>
    <property type="match status" value="1"/>
</dbReference>
<dbReference type="EMBL" id="QSDG01000018">
    <property type="protein sequence ID" value="RGY66430.1"/>
    <property type="molecule type" value="Genomic_DNA"/>
</dbReference>
<dbReference type="InterPro" id="IPR058240">
    <property type="entry name" value="rSAM_sf"/>
</dbReference>
<dbReference type="InterPro" id="IPR023867">
    <property type="entry name" value="Sulphatase_maturase_rSAM"/>
</dbReference>
<dbReference type="PANTHER" id="PTHR43273">
    <property type="entry name" value="ANAEROBIC SULFATASE-MATURATING ENZYME HOMOLOG ASLB-RELATED"/>
    <property type="match status" value="1"/>
</dbReference>
<proteinExistence type="inferred from homology"/>
<dbReference type="InterPro" id="IPR013785">
    <property type="entry name" value="Aldolase_TIM"/>
</dbReference>
<name>A0A413JUP5_BACFG</name>
<keyword evidence="4" id="KW-0408">Iron</keyword>
<dbReference type="Pfam" id="PF04055">
    <property type="entry name" value="Radical_SAM"/>
    <property type="match status" value="1"/>
</dbReference>
<dbReference type="SFLD" id="SFLDG01067">
    <property type="entry name" value="SPASM/twitch_domain_containing"/>
    <property type="match status" value="1"/>
</dbReference>
<dbReference type="PANTHER" id="PTHR43273:SF3">
    <property type="entry name" value="ANAEROBIC SULFATASE-MATURATING ENZYME HOMOLOG ASLB-RELATED"/>
    <property type="match status" value="1"/>
</dbReference>
<gene>
    <name evidence="8" type="ORF">DXA27_17765</name>
</gene>
<dbReference type="InterPro" id="IPR007197">
    <property type="entry name" value="rSAM"/>
</dbReference>
<comment type="caution">
    <text evidence="8">The sequence shown here is derived from an EMBL/GenBank/DDBJ whole genome shotgun (WGS) entry which is preliminary data.</text>
</comment>
<feature type="domain" description="Radical SAM core" evidence="7">
    <location>
        <begin position="28"/>
        <end position="196"/>
    </location>
</feature>
<evidence type="ECO:0000256" key="2">
    <source>
        <dbReference type="ARBA" id="ARBA00022691"/>
    </source>
</evidence>
<dbReference type="SFLD" id="SFLDG01384">
    <property type="entry name" value="thioether_bond_formation_requi"/>
    <property type="match status" value="1"/>
</dbReference>
<dbReference type="SFLD" id="SFLDS00029">
    <property type="entry name" value="Radical_SAM"/>
    <property type="match status" value="1"/>
</dbReference>
<sequence length="419" mass="49499">MVNRQNFLLLKKEYIIEAVQHLRQLVFEVTDRCNLKCKYCGYGELYCSYDERKSRDISLIKAKGLLDYLAGFWRELYTDIDPHRVSIGFYGGEPLLNVPFIKEIQNYISENYSGFVIPEYNMTTNAMLLDRYMDYLVENNFSLLISLDGDEEGQSYRVDHRGRNSFSTVIRNVFLLRDKYPEYFKKRVSFNAVLHNKNSTQGLYDFFKNNIGKLPMISELNNSGIREDKRNEFEKIFVSKQTDLYNSFNSEALIDEMFYDVADTKSLYSYLEGFSNNIYKSYVDLLPDKSQMSYLQTGTCIPFSKKMFLTTNGKILACERIDQKFALGYITDEGVDLDFEMIVETYNRRYLLLRNQCAKCYRSRICSQCFYYIKDIDEKPICDGYMDKIGFDCFQKAQEQFLAEHPYLYKRILDKLTIY</sequence>
<evidence type="ECO:0000313" key="8">
    <source>
        <dbReference type="EMBL" id="RGY66430.1"/>
    </source>
</evidence>
<dbReference type="InterPro" id="IPR026407">
    <property type="entry name" value="SAM_GG-Bacter"/>
</dbReference>
<dbReference type="Proteomes" id="UP000284614">
    <property type="component" value="Unassembled WGS sequence"/>
</dbReference>
<keyword evidence="3" id="KW-0479">Metal-binding</keyword>
<evidence type="ECO:0000259" key="7">
    <source>
        <dbReference type="Pfam" id="PF04055"/>
    </source>
</evidence>
<dbReference type="GO" id="GO:0046872">
    <property type="term" value="F:metal ion binding"/>
    <property type="evidence" value="ECO:0007669"/>
    <property type="project" value="UniProtKB-KW"/>
</dbReference>
<protein>
    <submittedName>
        <fullName evidence="8">Radical SAM peptide maturase</fullName>
    </submittedName>
</protein>
<dbReference type="RefSeq" id="WP_005822011.1">
    <property type="nucleotide sequence ID" value="NZ_JAGJHH010000020.1"/>
</dbReference>
<dbReference type="SUPFAM" id="SSF102114">
    <property type="entry name" value="Radical SAM enzymes"/>
    <property type="match status" value="1"/>
</dbReference>
<keyword evidence="5" id="KW-0411">Iron-sulfur</keyword>
<organism evidence="8 9">
    <name type="scientific">Bacteroides fragilis</name>
    <dbReference type="NCBI Taxonomy" id="817"/>
    <lineage>
        <taxon>Bacteria</taxon>
        <taxon>Pseudomonadati</taxon>
        <taxon>Bacteroidota</taxon>
        <taxon>Bacteroidia</taxon>
        <taxon>Bacteroidales</taxon>
        <taxon>Bacteroidaceae</taxon>
        <taxon>Bacteroides</taxon>
    </lineage>
</organism>
<dbReference type="GO" id="GO:0016491">
    <property type="term" value="F:oxidoreductase activity"/>
    <property type="evidence" value="ECO:0007669"/>
    <property type="project" value="InterPro"/>
</dbReference>
<dbReference type="AlphaFoldDB" id="A0A413JUP5"/>
<evidence type="ECO:0000256" key="4">
    <source>
        <dbReference type="ARBA" id="ARBA00023004"/>
    </source>
</evidence>
<evidence type="ECO:0000256" key="6">
    <source>
        <dbReference type="ARBA" id="ARBA00023601"/>
    </source>
</evidence>
<comment type="cofactor">
    <cofactor evidence="1">
        <name>[4Fe-4S] cluster</name>
        <dbReference type="ChEBI" id="CHEBI:49883"/>
    </cofactor>
</comment>
<dbReference type="CDD" id="cd01335">
    <property type="entry name" value="Radical_SAM"/>
    <property type="match status" value="1"/>
</dbReference>
<evidence type="ECO:0000256" key="1">
    <source>
        <dbReference type="ARBA" id="ARBA00001966"/>
    </source>
</evidence>
<reference evidence="8 9" key="1">
    <citation type="submission" date="2018-08" db="EMBL/GenBank/DDBJ databases">
        <title>A genome reference for cultivated species of the human gut microbiota.</title>
        <authorList>
            <person name="Zou Y."/>
            <person name="Xue W."/>
            <person name="Luo G."/>
        </authorList>
    </citation>
    <scope>NUCLEOTIDE SEQUENCE [LARGE SCALE GENOMIC DNA]</scope>
    <source>
        <strain evidence="8 9">OF01-1</strain>
    </source>
</reference>
<evidence type="ECO:0000256" key="3">
    <source>
        <dbReference type="ARBA" id="ARBA00022723"/>
    </source>
</evidence>
<evidence type="ECO:0000256" key="5">
    <source>
        <dbReference type="ARBA" id="ARBA00023014"/>
    </source>
</evidence>